<proteinExistence type="predicted"/>
<dbReference type="RefSeq" id="WP_146195989.1">
    <property type="nucleotide sequence ID" value="NZ_AP026695.1"/>
</dbReference>
<dbReference type="EMBL" id="BGKI01000004">
    <property type="protein sequence ID" value="GBH34105.1"/>
    <property type="molecule type" value="Genomic_DNA"/>
</dbReference>
<comment type="caution">
    <text evidence="2">The sequence shown here is derived from an EMBL/GenBank/DDBJ whole genome shotgun (WGS) entry which is preliminary data.</text>
</comment>
<gene>
    <name evidence="2" type="ORF">NZNM25_08960</name>
</gene>
<reference evidence="2 3" key="1">
    <citation type="submission" date="2018-05" db="EMBL/GenBank/DDBJ databases">
        <title>genome sequencing of Nitrosopumilus sp. NM25.</title>
        <authorList>
            <person name="Mori K."/>
            <person name="Nakagawa T."/>
        </authorList>
    </citation>
    <scope>NUCLEOTIDE SEQUENCE [LARGE SCALE GENOMIC DNA]</scope>
    <source>
        <strain evidence="2 3">NM25</strain>
    </source>
</reference>
<evidence type="ECO:0000313" key="3">
    <source>
        <dbReference type="Proteomes" id="UP000245829"/>
    </source>
</evidence>
<organism evidence="2 3">
    <name type="scientific">Nitrosopumilus zosterae</name>
    <dbReference type="NCBI Taxonomy" id="718286"/>
    <lineage>
        <taxon>Archaea</taxon>
        <taxon>Nitrososphaerota</taxon>
        <taxon>Nitrososphaeria</taxon>
        <taxon>Nitrosopumilales</taxon>
        <taxon>Nitrosopumilaceae</taxon>
        <taxon>Nitrosopumilus</taxon>
    </lineage>
</organism>
<sequence>MKIRFLMIFAFVMIVPITESFAEPIEIKFGETVQYEDLNLSFYDIEDSRCPLDVTCIWEGKVTAMVHTSNQTHKIGAGFEIGYPLTHITPYTITLLDVKPHPISTEKPDYVAILDISKIGPESYPVPGNLCPPGKVFDWDICVDECPFGQIERNGICHSFENVYDSNDKLPWYFLIVAYWPVSIIIVGIIVTVIIVVWRKRK</sequence>
<evidence type="ECO:0000256" key="1">
    <source>
        <dbReference type="SAM" id="Phobius"/>
    </source>
</evidence>
<protein>
    <submittedName>
        <fullName evidence="2">Uncharacterized protein</fullName>
    </submittedName>
</protein>
<dbReference type="AlphaFoldDB" id="A0A2S2KRM0"/>
<feature type="transmembrane region" description="Helical" evidence="1">
    <location>
        <begin position="172"/>
        <end position="198"/>
    </location>
</feature>
<dbReference type="GeneID" id="76208773"/>
<keyword evidence="1" id="KW-1133">Transmembrane helix</keyword>
<accession>A0A2S2KRM0</accession>
<name>A0A2S2KRM0_9ARCH</name>
<dbReference type="Proteomes" id="UP000245829">
    <property type="component" value="Unassembled WGS sequence"/>
</dbReference>
<keyword evidence="1" id="KW-0472">Membrane</keyword>
<keyword evidence="3" id="KW-1185">Reference proteome</keyword>
<evidence type="ECO:0000313" key="2">
    <source>
        <dbReference type="EMBL" id="GBH34105.1"/>
    </source>
</evidence>
<keyword evidence="1" id="KW-0812">Transmembrane</keyword>
<dbReference type="OrthoDB" id="12289at2157"/>